<dbReference type="SUPFAM" id="SSF48403">
    <property type="entry name" value="Ankyrin repeat"/>
    <property type="match status" value="1"/>
</dbReference>
<dbReference type="InterPro" id="IPR002110">
    <property type="entry name" value="Ankyrin_rpt"/>
</dbReference>
<reference evidence="4" key="1">
    <citation type="submission" date="2015-06" db="UniProtKB">
        <authorList>
            <consortium name="EnsemblPlants"/>
        </authorList>
    </citation>
    <scope>IDENTIFICATION</scope>
</reference>
<keyword evidence="2" id="KW-0677">Repeat</keyword>
<dbReference type="PANTHER" id="PTHR47939">
    <property type="entry name" value="MEMBRANE-ASSOCIATED SALT-INDUCIBLE PROTEIN-LIKE"/>
    <property type="match status" value="1"/>
</dbReference>
<dbReference type="PROSITE" id="PS50297">
    <property type="entry name" value="ANK_REP_REGION"/>
    <property type="match status" value="2"/>
</dbReference>
<evidence type="ECO:0000256" key="2">
    <source>
        <dbReference type="ARBA" id="ARBA00022737"/>
    </source>
</evidence>
<protein>
    <submittedName>
        <fullName evidence="4">Uncharacterized protein</fullName>
    </submittedName>
</protein>
<dbReference type="ExpressionAtlas" id="M8CFQ2">
    <property type="expression patterns" value="baseline"/>
</dbReference>
<dbReference type="Pfam" id="PF00023">
    <property type="entry name" value="Ank"/>
    <property type="match status" value="1"/>
</dbReference>
<dbReference type="InterPro" id="IPR002885">
    <property type="entry name" value="PPR_rpt"/>
</dbReference>
<dbReference type="Gene3D" id="1.25.40.10">
    <property type="entry name" value="Tetratricopeptide repeat domain"/>
    <property type="match status" value="5"/>
</dbReference>
<dbReference type="InterPro" id="IPR050667">
    <property type="entry name" value="PPR-containing_protein"/>
</dbReference>
<name>M8CFQ2_AEGTA</name>
<evidence type="ECO:0000313" key="4">
    <source>
        <dbReference type="EnsemblPlants" id="EMT22006"/>
    </source>
</evidence>
<dbReference type="Pfam" id="PF01535">
    <property type="entry name" value="PPR"/>
    <property type="match status" value="2"/>
</dbReference>
<dbReference type="Gene3D" id="1.25.40.20">
    <property type="entry name" value="Ankyrin repeat-containing domain"/>
    <property type="match status" value="1"/>
</dbReference>
<sequence>MALKVASCIRFSRLRLLSSRLAYCSLSDVPASRASGGTAGSTEFDSAIRSLKNNNLRPEILTRVLDSTSDLNLALRIFKWASSQRIFAHTADTYACMISKLGVVGNCDEMDSLLKEMIKLNAPILEKILNNLVQFLSNKNRCDEALLVIQNACSGKLKISVSSCNAVLCGLVKEGRGLRPFIRAYVEIVKAGVLPDVDTLNCLIEALCEAGKLDLALIQLDRMSKKRCTPNSHTFKILITALCSHGRADESIEIFEEMMQLRCIPDSCFYVQVLPLFCKFNKPKEASTVRDLVSYFEEFRTRGMVDCRSWNIVITQFCNEGNIRRASELIGRMTVSSFTADESTYSSVVSCYCRLGLHRTALDLFRRASVSNLVLKSESFSQLVEGLCHMERIQEAAEVFKYHCKKGCSLTSEALDILIQGSCMAGMICDAIRMRSLAVCTGTSCTFSTYNTIIHALLRLKKEKDLSLLLAQMLMEGCLLDSYTYNVLVRCFLTKETILEAALLFNKMVNDGFVPDQETFELLVPDMAVFSLLSRVSESLLKVVSIDGMASPRIYNIIIYGLIKEGFKSEACKFLDQMLDKGWVPDSKTHRVLVGTIDGEEAREVGNSFRTADDDTARERLFQFSGGYEYVLRLNVGCSSNFSSDTKAVEIRNICSWRDDTANVLFCSTILCAHKPCEEDILIGMVGMVPWRDCRRLSGETLSAGPGDDGLMSSELYLAVRGGRKEEAMALLLQQYSGAHAADEISGIHQVSPERNNVLHLAADQGHDELIRELYTSFGDKTLLSSPNSALDTPLHCAARAGHEMAVSLLIQLAMDSGDQSILCCKNEAGDTALHLAARLGHGAAVEAMVSAAPGLASEVNTAGLSPLYLAVMSKSAPAVRAITTRCSHASTAGPSSQNALHAAVFQGSEMVSLLLDWKASGPSLASKADGTGSTPLHFASSDGDRSIVGAILRVAPHAVRMRDSAGLSALHVAAGMGHAHVAEALMEACPDATELRDDRGGTFLHAAARGGHSRVVSLAMKKPTLRSLLNTHDGDGNTPLHLAVAACAPSVVEALMWRGELCADVMNNEGHTPLDLAARSTSFFSMLALVVTLATFGAQSRPQRRDHVEQWRGRDIAQGIEKMSDSLAVVGVLIATVTFTAANNVPGSYEQADGTAPDKRVFKGMAVLQEKILFQFFLILDSFALVTSVLAVILLVFGKASRSAGSWKSFAAALHCIWVSLVSMFIAFYAALAAVTSMEALYRIIYHVIYIGFALLYGTVVTLIVPVSTCTLWKALWCTVLKGRHNVLGRRLKQQYPVARAYAPHLILFMATN</sequence>
<keyword evidence="3" id="KW-0809">Transit peptide</keyword>
<organism evidence="4">
    <name type="scientific">Aegilops tauschii</name>
    <name type="common">Tausch's goatgrass</name>
    <name type="synonym">Aegilops squarrosa</name>
    <dbReference type="NCBI Taxonomy" id="37682"/>
    <lineage>
        <taxon>Eukaryota</taxon>
        <taxon>Viridiplantae</taxon>
        <taxon>Streptophyta</taxon>
        <taxon>Embryophyta</taxon>
        <taxon>Tracheophyta</taxon>
        <taxon>Spermatophyta</taxon>
        <taxon>Magnoliopsida</taxon>
        <taxon>Liliopsida</taxon>
        <taxon>Poales</taxon>
        <taxon>Poaceae</taxon>
        <taxon>BOP clade</taxon>
        <taxon>Pooideae</taxon>
        <taxon>Triticodae</taxon>
        <taxon>Triticeae</taxon>
        <taxon>Triticinae</taxon>
        <taxon>Aegilops</taxon>
    </lineage>
</organism>
<dbReference type="InterPro" id="IPR011990">
    <property type="entry name" value="TPR-like_helical_dom_sf"/>
</dbReference>
<dbReference type="InterPro" id="IPR036770">
    <property type="entry name" value="Ankyrin_rpt-contain_sf"/>
</dbReference>
<dbReference type="SMART" id="SM00248">
    <property type="entry name" value="ANK"/>
    <property type="match status" value="10"/>
</dbReference>
<dbReference type="NCBIfam" id="TIGR00756">
    <property type="entry name" value="PPR"/>
    <property type="match status" value="4"/>
</dbReference>
<dbReference type="PROSITE" id="PS51375">
    <property type="entry name" value="PPR"/>
    <property type="match status" value="6"/>
</dbReference>
<dbReference type="Pfam" id="PF13962">
    <property type="entry name" value="PGG"/>
    <property type="match status" value="1"/>
</dbReference>
<dbReference type="EnsemblPlants" id="EMT22006">
    <property type="protein sequence ID" value="EMT22006"/>
    <property type="gene ID" value="F775_08914"/>
</dbReference>
<dbReference type="Pfam" id="PF12796">
    <property type="entry name" value="Ank_2"/>
    <property type="match status" value="2"/>
</dbReference>
<proteinExistence type="inferred from homology"/>
<evidence type="ECO:0000256" key="1">
    <source>
        <dbReference type="ARBA" id="ARBA00007626"/>
    </source>
</evidence>
<evidence type="ECO:0000256" key="3">
    <source>
        <dbReference type="ARBA" id="ARBA00022946"/>
    </source>
</evidence>
<dbReference type="PANTHER" id="PTHR47939:SF13">
    <property type="entry name" value="OS03G0201400 PROTEIN"/>
    <property type="match status" value="1"/>
</dbReference>
<dbReference type="PROSITE" id="PS50088">
    <property type="entry name" value="ANK_REPEAT"/>
    <property type="match status" value="2"/>
</dbReference>
<accession>M8CFQ2</accession>
<dbReference type="Pfam" id="PF13041">
    <property type="entry name" value="PPR_2"/>
    <property type="match status" value="3"/>
</dbReference>
<dbReference type="InterPro" id="IPR026961">
    <property type="entry name" value="PGG_dom"/>
</dbReference>
<comment type="similarity">
    <text evidence="1">Belongs to the PPR family. P subfamily.</text>
</comment>